<name>A0A1I1F9L5_9BACT</name>
<proteinExistence type="predicted"/>
<dbReference type="AlphaFoldDB" id="A0A1I1F9L5"/>
<dbReference type="Proteomes" id="UP000198598">
    <property type="component" value="Unassembled WGS sequence"/>
</dbReference>
<evidence type="ECO:0000313" key="3">
    <source>
        <dbReference type="Proteomes" id="UP000198598"/>
    </source>
</evidence>
<dbReference type="EMBL" id="FOLQ01000001">
    <property type="protein sequence ID" value="SFB94398.1"/>
    <property type="molecule type" value="Genomic_DNA"/>
</dbReference>
<organism evidence="2 3">
    <name type="scientific">Spirosoma endophyticum</name>
    <dbReference type="NCBI Taxonomy" id="662367"/>
    <lineage>
        <taxon>Bacteria</taxon>
        <taxon>Pseudomonadati</taxon>
        <taxon>Bacteroidota</taxon>
        <taxon>Cytophagia</taxon>
        <taxon>Cytophagales</taxon>
        <taxon>Cytophagaceae</taxon>
        <taxon>Spirosoma</taxon>
    </lineage>
</organism>
<evidence type="ECO:0000256" key="1">
    <source>
        <dbReference type="SAM" id="MobiDB-lite"/>
    </source>
</evidence>
<dbReference type="Pfam" id="PF14121">
    <property type="entry name" value="Porin_10"/>
    <property type="match status" value="1"/>
</dbReference>
<accession>A0A1I1F9L5</accession>
<dbReference type="InterPro" id="IPR025631">
    <property type="entry name" value="Porin_10"/>
</dbReference>
<sequence length="685" mass="79267">MTPDFGHPPFWCTFELMNRSFLALLFILGLALVGRAQQFPGSPTQNPNSFGGRQAMPTSTTGNRGQGIIDDSTKVIYGPKSTRYVLEGDIFNNRRKLYTMDTTMDDVHRYTYVQRYQNLYQDLGDLGTPMRPVFVQEPQQLGAQSGYYVFSPYAYQTMDVKYFDTKSPFTDMYIALGGNNQNILRFDMAQNINPRLNVGFNVQRFTSQKQFGTSGTNDTYKLLAQNWGLLLHTNYRSKNDKYTLLAHFKNMNHSLDEQGGVLPGQSTDGSIIIYNYTGDSRLRSGSTSLHGPHGWEIRNDLHAYHQYVLDKGFQVYHRFDYQTQKNFYQDDTLRLNQSITPLGSDSPLRFYPSILGDTSRIEQHTRFRLLENQFGLKGIAQYKGASFNYRAYLRVRNYKQTTLYNTSRTTYNQYEIPRTETFLGGWVGYYFPDSLSRITAELEYQVAGGYRLQGQLESKFLTAGYSSELVNPTLLQERYQSMIYIWRNDFNLRGYNHAYGKLNLRYKQLRIEPGLDYYLLSNYTYFDTAAVARQAAGSFSVLRAGLGYHLQFGKFLLSGQAYYTVQSRTDILRTPPLFVNTRLQYEFLYAKVLYIQAGIDLHYKSSYYADAYMPLNQQFYLQNRQAVEGAVLADLYANLRINRTRLFVKLTHANQGIFSPGYFVAPDYLQMRRGFAFGVDWYLFD</sequence>
<keyword evidence="3" id="KW-1185">Reference proteome</keyword>
<feature type="compositionally biased region" description="Polar residues" evidence="1">
    <location>
        <begin position="40"/>
        <end position="63"/>
    </location>
</feature>
<dbReference type="STRING" id="662367.SAMN05216167_101152"/>
<reference evidence="2 3" key="1">
    <citation type="submission" date="2016-10" db="EMBL/GenBank/DDBJ databases">
        <authorList>
            <person name="de Groot N.N."/>
        </authorList>
    </citation>
    <scope>NUCLEOTIDE SEQUENCE [LARGE SCALE GENOMIC DNA]</scope>
    <source>
        <strain evidence="2 3">DSM 26130</strain>
    </source>
</reference>
<feature type="region of interest" description="Disordered" evidence="1">
    <location>
        <begin position="40"/>
        <end position="67"/>
    </location>
</feature>
<evidence type="ECO:0000313" key="2">
    <source>
        <dbReference type="EMBL" id="SFB94398.1"/>
    </source>
</evidence>
<protein>
    <submittedName>
        <fullName evidence="2">Putative porin</fullName>
    </submittedName>
</protein>
<gene>
    <name evidence="2" type="ORF">SAMN05216167_101152</name>
</gene>